<comment type="similarity">
    <text evidence="2">Belongs to the methyl-accepting chemotaxis (MCP) protein family.</text>
</comment>
<gene>
    <name evidence="7" type="primary">trg_6</name>
    <name evidence="7" type="ORF">SHM7688_03318</name>
</gene>
<dbReference type="InterPro" id="IPR004089">
    <property type="entry name" value="MCPsignal_dom"/>
</dbReference>
<name>A0A0P1FD42_9RHOB</name>
<dbReference type="Proteomes" id="UP000054823">
    <property type="component" value="Unassembled WGS sequence"/>
</dbReference>
<dbReference type="PANTHER" id="PTHR43531:SF11">
    <property type="entry name" value="METHYL-ACCEPTING CHEMOTAXIS PROTEIN 3"/>
    <property type="match status" value="1"/>
</dbReference>
<feature type="domain" description="Methyl-accepting transducer" evidence="5">
    <location>
        <begin position="260"/>
        <end position="489"/>
    </location>
</feature>
<evidence type="ECO:0000259" key="6">
    <source>
        <dbReference type="PROSITE" id="PS50885"/>
    </source>
</evidence>
<evidence type="ECO:0000256" key="4">
    <source>
        <dbReference type="SAM" id="Phobius"/>
    </source>
</evidence>
<dbReference type="GO" id="GO:0016020">
    <property type="term" value="C:membrane"/>
    <property type="evidence" value="ECO:0007669"/>
    <property type="project" value="InterPro"/>
</dbReference>
<dbReference type="EMBL" id="CYPW01000032">
    <property type="protein sequence ID" value="CUH53849.1"/>
    <property type="molecule type" value="Genomic_DNA"/>
</dbReference>
<evidence type="ECO:0000256" key="1">
    <source>
        <dbReference type="ARBA" id="ARBA00022500"/>
    </source>
</evidence>
<keyword evidence="7" id="KW-0675">Receptor</keyword>
<dbReference type="PRINTS" id="PR00260">
    <property type="entry name" value="CHEMTRNSDUCR"/>
</dbReference>
<dbReference type="PANTHER" id="PTHR43531">
    <property type="entry name" value="PROTEIN ICFG"/>
    <property type="match status" value="1"/>
</dbReference>
<proteinExistence type="inferred from homology"/>
<dbReference type="GO" id="GO:0004888">
    <property type="term" value="F:transmembrane signaling receptor activity"/>
    <property type="evidence" value="ECO:0007669"/>
    <property type="project" value="InterPro"/>
</dbReference>
<dbReference type="InterPro" id="IPR003660">
    <property type="entry name" value="HAMP_dom"/>
</dbReference>
<dbReference type="InterPro" id="IPR004090">
    <property type="entry name" value="Chemotax_Me-accpt_rcpt"/>
</dbReference>
<keyword evidence="4" id="KW-1133">Transmembrane helix</keyword>
<dbReference type="AlphaFoldDB" id="A0A0P1FD42"/>
<organism evidence="7 8">
    <name type="scientific">Shimia marina</name>
    <dbReference type="NCBI Taxonomy" id="321267"/>
    <lineage>
        <taxon>Bacteria</taxon>
        <taxon>Pseudomonadati</taxon>
        <taxon>Pseudomonadota</taxon>
        <taxon>Alphaproteobacteria</taxon>
        <taxon>Rhodobacterales</taxon>
        <taxon>Roseobacteraceae</taxon>
    </lineage>
</organism>
<dbReference type="GO" id="GO:0007165">
    <property type="term" value="P:signal transduction"/>
    <property type="evidence" value="ECO:0007669"/>
    <property type="project" value="UniProtKB-KW"/>
</dbReference>
<dbReference type="GO" id="GO:0006935">
    <property type="term" value="P:chemotaxis"/>
    <property type="evidence" value="ECO:0007669"/>
    <property type="project" value="UniProtKB-KW"/>
</dbReference>
<accession>A0A0P1FD42</accession>
<keyword evidence="1" id="KW-0145">Chemotaxis</keyword>
<evidence type="ECO:0000256" key="2">
    <source>
        <dbReference type="ARBA" id="ARBA00029447"/>
    </source>
</evidence>
<dbReference type="SUPFAM" id="SSF58104">
    <property type="entry name" value="Methyl-accepting chemotaxis protein (MCP) signaling domain"/>
    <property type="match status" value="1"/>
</dbReference>
<feature type="domain" description="HAMP" evidence="6">
    <location>
        <begin position="203"/>
        <end position="255"/>
    </location>
</feature>
<feature type="transmembrane region" description="Helical" evidence="4">
    <location>
        <begin position="15"/>
        <end position="34"/>
    </location>
</feature>
<keyword evidence="4" id="KW-0812">Transmembrane</keyword>
<feature type="transmembrane region" description="Helical" evidence="4">
    <location>
        <begin position="98"/>
        <end position="123"/>
    </location>
</feature>
<dbReference type="SMART" id="SM00283">
    <property type="entry name" value="MA"/>
    <property type="match status" value="1"/>
</dbReference>
<protein>
    <submittedName>
        <fullName evidence="7">Ribose and galactose chemoreceptor protein</fullName>
    </submittedName>
</protein>
<evidence type="ECO:0000256" key="3">
    <source>
        <dbReference type="PROSITE-ProRule" id="PRU00284"/>
    </source>
</evidence>
<evidence type="ECO:0000313" key="8">
    <source>
        <dbReference type="Proteomes" id="UP000054823"/>
    </source>
</evidence>
<sequence length="525" mass="55539">MKEHPKLVKSRQTGVKVLAIVAALLGVVAVGVGAMLGGNVPVITGGSAILVGLAVYATRLGGGLAARLSVSVACCGQIMVLLAAMAGHPWQLDIHMMFFAMLAMISMLICPVSIVAAAGVIALHHLSMTFLLPSLVYPSVDLLENVGRTALHAVIVVAETGILVGSVINYKRQLEALSKEQSAQAELMDTVREEKALIEAKEKAQSHVVETLHERLTRISQGNLDAFIDDKFADGYEDLRKSFNDSVQSLGGIVSSVTKISSQIEIDSRELSEVSLNVAHSTEKQAGELQHVTEAVEHIAEAMKGAVGKAMDTQKRFDNTTHLTRNGTDVVRQAVSTMDEIEASSSQIDHVVTLIEDIAFQTNLLALNAGVEAARAGEAGAGFAIVASEVRELAHRSAEAAQNINGLISQSNGHVASGVSLVREVGVALETILNDVSEVRGNIAEISEISDKQAQSVAQIRDSMQTIGSETQANAARSEEASAATSSLDMAVDRLVDGLSGFRVADEARQERVSEADLDEEWAAA</sequence>
<dbReference type="PROSITE" id="PS50111">
    <property type="entry name" value="CHEMOTAXIS_TRANSDUC_2"/>
    <property type="match status" value="1"/>
</dbReference>
<feature type="transmembrane region" description="Helical" evidence="4">
    <location>
        <begin position="40"/>
        <end position="57"/>
    </location>
</feature>
<keyword evidence="4" id="KW-0472">Membrane</keyword>
<keyword evidence="8" id="KW-1185">Reference proteome</keyword>
<dbReference type="STRING" id="321267.SHM7688_03318"/>
<dbReference type="PROSITE" id="PS50885">
    <property type="entry name" value="HAMP"/>
    <property type="match status" value="1"/>
</dbReference>
<reference evidence="7 8" key="1">
    <citation type="submission" date="2015-09" db="EMBL/GenBank/DDBJ databases">
        <authorList>
            <consortium name="Swine Surveillance"/>
        </authorList>
    </citation>
    <scope>NUCLEOTIDE SEQUENCE [LARGE SCALE GENOMIC DNA]</scope>
    <source>
        <strain evidence="7 8">CECT 7688</strain>
    </source>
</reference>
<dbReference type="RefSeq" id="WP_058241024.1">
    <property type="nucleotide sequence ID" value="NZ_CYPW01000032.1"/>
</dbReference>
<dbReference type="Pfam" id="PF00015">
    <property type="entry name" value="MCPsignal"/>
    <property type="match status" value="1"/>
</dbReference>
<dbReference type="InterPro" id="IPR051310">
    <property type="entry name" value="MCP_chemotaxis"/>
</dbReference>
<feature type="transmembrane region" description="Helical" evidence="4">
    <location>
        <begin position="64"/>
        <end position="86"/>
    </location>
</feature>
<dbReference type="Gene3D" id="1.10.287.950">
    <property type="entry name" value="Methyl-accepting chemotaxis protein"/>
    <property type="match status" value="1"/>
</dbReference>
<keyword evidence="3" id="KW-0807">Transducer</keyword>
<evidence type="ECO:0000259" key="5">
    <source>
        <dbReference type="PROSITE" id="PS50111"/>
    </source>
</evidence>
<evidence type="ECO:0000313" key="7">
    <source>
        <dbReference type="EMBL" id="CUH53849.1"/>
    </source>
</evidence>